<accession>A0A9P7VG66</accession>
<feature type="transmembrane region" description="Helical" evidence="1">
    <location>
        <begin position="12"/>
        <end position="34"/>
    </location>
</feature>
<proteinExistence type="predicted"/>
<comment type="caution">
    <text evidence="2">The sequence shown here is derived from an EMBL/GenBank/DDBJ whole genome shotgun (WGS) entry which is preliminary data.</text>
</comment>
<reference evidence="2" key="1">
    <citation type="submission" date="2020-11" db="EMBL/GenBank/DDBJ databases">
        <title>Adaptations for nitrogen fixation in a non-lichenized fungal sporocarp promotes dispersal by wood-feeding termites.</title>
        <authorList>
            <consortium name="DOE Joint Genome Institute"/>
            <person name="Koch R.A."/>
            <person name="Yoon G."/>
            <person name="Arayal U."/>
            <person name="Lail K."/>
            <person name="Amirebrahimi M."/>
            <person name="Labutti K."/>
            <person name="Lipzen A."/>
            <person name="Riley R."/>
            <person name="Barry K."/>
            <person name="Henrissat B."/>
            <person name="Grigoriev I.V."/>
            <person name="Herr J.R."/>
            <person name="Aime M.C."/>
        </authorList>
    </citation>
    <scope>NUCLEOTIDE SEQUENCE</scope>
    <source>
        <strain evidence="2">MCA 3950</strain>
    </source>
</reference>
<dbReference type="GeneID" id="66101943"/>
<name>A0A9P7VG66_9AGAR</name>
<keyword evidence="1" id="KW-0472">Membrane</keyword>
<gene>
    <name evidence="2" type="ORF">BT62DRAFT_1081233</name>
</gene>
<keyword evidence="3" id="KW-1185">Reference proteome</keyword>
<dbReference type="RefSeq" id="XP_043033477.1">
    <property type="nucleotide sequence ID" value="XM_043179649.1"/>
</dbReference>
<keyword evidence="1" id="KW-0812">Transmembrane</keyword>
<protein>
    <submittedName>
        <fullName evidence="2">Uncharacterized protein</fullName>
    </submittedName>
</protein>
<evidence type="ECO:0000313" key="3">
    <source>
        <dbReference type="Proteomes" id="UP000812287"/>
    </source>
</evidence>
<dbReference type="AlphaFoldDB" id="A0A9P7VG66"/>
<dbReference type="EMBL" id="MU250579">
    <property type="protein sequence ID" value="KAG7439977.1"/>
    <property type="molecule type" value="Genomic_DNA"/>
</dbReference>
<organism evidence="2 3">
    <name type="scientific">Guyanagaster necrorhizus</name>
    <dbReference type="NCBI Taxonomy" id="856835"/>
    <lineage>
        <taxon>Eukaryota</taxon>
        <taxon>Fungi</taxon>
        <taxon>Dikarya</taxon>
        <taxon>Basidiomycota</taxon>
        <taxon>Agaricomycotina</taxon>
        <taxon>Agaricomycetes</taxon>
        <taxon>Agaricomycetidae</taxon>
        <taxon>Agaricales</taxon>
        <taxon>Marasmiineae</taxon>
        <taxon>Physalacriaceae</taxon>
        <taxon>Guyanagaster</taxon>
    </lineage>
</organism>
<evidence type="ECO:0000256" key="1">
    <source>
        <dbReference type="SAM" id="Phobius"/>
    </source>
</evidence>
<sequence length="88" mass="10557">MPEWLGGPVRVIFQGSVSYFGWFWCAIQMFIVLATSRSQCCILWYSCIYSCTWAPYFFPSRMHSIKLPVFFHYQAKSMWKLRRKPISR</sequence>
<keyword evidence="1" id="KW-1133">Transmembrane helix</keyword>
<evidence type="ECO:0000313" key="2">
    <source>
        <dbReference type="EMBL" id="KAG7439977.1"/>
    </source>
</evidence>
<dbReference type="Proteomes" id="UP000812287">
    <property type="component" value="Unassembled WGS sequence"/>
</dbReference>
<feature type="transmembrane region" description="Helical" evidence="1">
    <location>
        <begin position="41"/>
        <end position="58"/>
    </location>
</feature>